<gene>
    <name evidence="5" type="ORF">ACEZDE_18050</name>
</gene>
<evidence type="ECO:0000256" key="2">
    <source>
        <dbReference type="SAM" id="MobiDB-lite"/>
    </source>
</evidence>
<keyword evidence="3" id="KW-0732">Signal</keyword>
<dbReference type="RefSeq" id="WP_380537315.1">
    <property type="nucleotide sequence ID" value="NZ_JBHFAB010000012.1"/>
</dbReference>
<reference evidence="5 6" key="1">
    <citation type="submission" date="2024-09" db="EMBL/GenBank/DDBJ databases">
        <authorList>
            <person name="Lee S.D."/>
        </authorList>
    </citation>
    <scope>NUCLEOTIDE SEQUENCE [LARGE SCALE GENOMIC DNA]</scope>
    <source>
        <strain evidence="5 6">N8-3</strain>
    </source>
</reference>
<dbReference type="EMBL" id="JBHFAB010000012">
    <property type="protein sequence ID" value="MFC1418523.1"/>
    <property type="molecule type" value="Genomic_DNA"/>
</dbReference>
<dbReference type="EC" id="3.4.24.-" evidence="5"/>
<name>A0ABV6VXV9_9ACTN</name>
<dbReference type="PANTHER" id="PTHR21666:SF270">
    <property type="entry name" value="MUREIN HYDROLASE ACTIVATOR ENVC"/>
    <property type="match status" value="1"/>
</dbReference>
<evidence type="ECO:0000256" key="3">
    <source>
        <dbReference type="SAM" id="SignalP"/>
    </source>
</evidence>
<evidence type="ECO:0000259" key="4">
    <source>
        <dbReference type="Pfam" id="PF01551"/>
    </source>
</evidence>
<dbReference type="GO" id="GO:0016787">
    <property type="term" value="F:hydrolase activity"/>
    <property type="evidence" value="ECO:0007669"/>
    <property type="project" value="UniProtKB-KW"/>
</dbReference>
<comment type="caution">
    <text evidence="5">The sequence shown here is derived from an EMBL/GenBank/DDBJ whole genome shotgun (WGS) entry which is preliminary data.</text>
</comment>
<dbReference type="Pfam" id="PF01551">
    <property type="entry name" value="Peptidase_M23"/>
    <property type="match status" value="1"/>
</dbReference>
<keyword evidence="6" id="KW-1185">Reference proteome</keyword>
<sequence>MASHQPTWAPAQSTAVLGFAAMAAVGATGLAAQPASAVDGSARGTTLVAQEHDRAEPAVAAPATDPGLALADRIRAQAVQQRATAEDAARRQAAQLAAAKLAMAQQIAADDQARAQAADERAAEARAAEAHAAALRAAEAEAAQAAQAQAQAAQVQAQAAQAQAAAQAQQWAGQAQAAPFAGSATATATPARTAVGTLVAPVAGAVRGDGFGQSDSYWAHLHTGQDFAAPTGTPVVAVGEGVITSAGWAGAYGYRVVQTLPDGTELWYCHLSAIGVGAGQVTAGQPIARVGATGSNVSAPHLHLEVRPSGGEPVDPSSWLSAHGLAL</sequence>
<dbReference type="Gene3D" id="2.70.70.10">
    <property type="entry name" value="Glucose Permease (Domain IIA)"/>
    <property type="match status" value="1"/>
</dbReference>
<dbReference type="InterPro" id="IPR009148">
    <property type="entry name" value="PcsB-like"/>
</dbReference>
<dbReference type="InterPro" id="IPR011055">
    <property type="entry name" value="Dup_hybrid_motif"/>
</dbReference>
<dbReference type="SUPFAM" id="SSF51261">
    <property type="entry name" value="Duplicated hybrid motif"/>
    <property type="match status" value="1"/>
</dbReference>
<accession>A0ABV6VXV9</accession>
<feature type="chain" id="PRO_5045061614" evidence="3">
    <location>
        <begin position="38"/>
        <end position="327"/>
    </location>
</feature>
<feature type="domain" description="M23ase beta-sheet core" evidence="4">
    <location>
        <begin position="221"/>
        <end position="316"/>
    </location>
</feature>
<feature type="signal peptide" evidence="3">
    <location>
        <begin position="1"/>
        <end position="37"/>
    </location>
</feature>
<feature type="coiled-coil region" evidence="1">
    <location>
        <begin position="128"/>
        <end position="170"/>
    </location>
</feature>
<proteinExistence type="predicted"/>
<organism evidence="5 6">
    <name type="scientific">Streptacidiphilus cavernicola</name>
    <dbReference type="NCBI Taxonomy" id="3342716"/>
    <lineage>
        <taxon>Bacteria</taxon>
        <taxon>Bacillati</taxon>
        <taxon>Actinomycetota</taxon>
        <taxon>Actinomycetes</taxon>
        <taxon>Kitasatosporales</taxon>
        <taxon>Streptomycetaceae</taxon>
        <taxon>Streptacidiphilus</taxon>
    </lineage>
</organism>
<dbReference type="CDD" id="cd12797">
    <property type="entry name" value="M23_peptidase"/>
    <property type="match status" value="1"/>
</dbReference>
<protein>
    <submittedName>
        <fullName evidence="5">M23 family metallopeptidase</fullName>
        <ecNumber evidence="5">3.4.24.-</ecNumber>
    </submittedName>
</protein>
<keyword evidence="5" id="KW-0378">Hydrolase</keyword>
<evidence type="ECO:0000256" key="1">
    <source>
        <dbReference type="SAM" id="Coils"/>
    </source>
</evidence>
<dbReference type="PRINTS" id="PR01852">
    <property type="entry name" value="SIBAPROTEIN"/>
</dbReference>
<evidence type="ECO:0000313" key="6">
    <source>
        <dbReference type="Proteomes" id="UP001592531"/>
    </source>
</evidence>
<dbReference type="Proteomes" id="UP001592531">
    <property type="component" value="Unassembled WGS sequence"/>
</dbReference>
<keyword evidence="1" id="KW-0175">Coiled coil</keyword>
<evidence type="ECO:0000313" key="5">
    <source>
        <dbReference type="EMBL" id="MFC1418523.1"/>
    </source>
</evidence>
<dbReference type="PANTHER" id="PTHR21666">
    <property type="entry name" value="PEPTIDASE-RELATED"/>
    <property type="match status" value="1"/>
</dbReference>
<dbReference type="InterPro" id="IPR050570">
    <property type="entry name" value="Cell_wall_metabolism_enzyme"/>
</dbReference>
<dbReference type="InterPro" id="IPR016047">
    <property type="entry name" value="M23ase_b-sheet_dom"/>
</dbReference>
<feature type="region of interest" description="Disordered" evidence="2">
    <location>
        <begin position="307"/>
        <end position="327"/>
    </location>
</feature>